<dbReference type="SUPFAM" id="SSF51726">
    <property type="entry name" value="UROD/MetE-like"/>
    <property type="match status" value="1"/>
</dbReference>
<dbReference type="InterPro" id="IPR000257">
    <property type="entry name" value="Uroporphyrinogen_deCOase"/>
</dbReference>
<dbReference type="GO" id="GO:0006783">
    <property type="term" value="P:heme biosynthetic process"/>
    <property type="evidence" value="ECO:0007669"/>
    <property type="project" value="TreeGrafter"/>
</dbReference>
<dbReference type="Gene3D" id="3.20.20.210">
    <property type="match status" value="1"/>
</dbReference>
<reference evidence="11" key="1">
    <citation type="submission" date="2019-04" db="EMBL/GenBank/DDBJ databases">
        <title>Evolution of Biomass-Degrading Anaerobic Consortia Revealed by Metagenomics.</title>
        <authorList>
            <person name="Peng X."/>
        </authorList>
    </citation>
    <scope>NUCLEOTIDE SEQUENCE</scope>
    <source>
        <strain evidence="11">SIG140</strain>
    </source>
</reference>
<dbReference type="Proteomes" id="UP000806522">
    <property type="component" value="Unassembled WGS sequence"/>
</dbReference>
<dbReference type="PROSITE" id="PS00906">
    <property type="entry name" value="UROD_1"/>
    <property type="match status" value="1"/>
</dbReference>
<evidence type="ECO:0000256" key="7">
    <source>
        <dbReference type="NCBIfam" id="TIGR01464"/>
    </source>
</evidence>
<dbReference type="EMBL" id="SUYC01000002">
    <property type="protein sequence ID" value="MBE6269708.1"/>
    <property type="molecule type" value="Genomic_DNA"/>
</dbReference>
<gene>
    <name evidence="11" type="primary">hemE</name>
    <name evidence="11" type="ORF">E7101_02000</name>
</gene>
<dbReference type="GO" id="GO:0004853">
    <property type="term" value="F:uroporphyrinogen decarboxylase activity"/>
    <property type="evidence" value="ECO:0007669"/>
    <property type="project" value="UniProtKB-UniRule"/>
</dbReference>
<evidence type="ECO:0000256" key="2">
    <source>
        <dbReference type="ARBA" id="ARBA00009935"/>
    </source>
</evidence>
<keyword evidence="4 8" id="KW-0210">Decarboxylase</keyword>
<comment type="caution">
    <text evidence="11">The sequence shown here is derived from an EMBL/GenBank/DDBJ whole genome shotgun (WGS) entry which is preliminary data.</text>
</comment>
<comment type="pathway">
    <text evidence="1 8">Porphyrin-containing compound metabolism; protoporphyrin-IX biosynthesis; coproporphyrinogen-III from 5-aminolevulinate: step 4/4.</text>
</comment>
<evidence type="ECO:0000256" key="5">
    <source>
        <dbReference type="ARBA" id="ARBA00023239"/>
    </source>
</evidence>
<dbReference type="NCBIfam" id="TIGR01464">
    <property type="entry name" value="hemE"/>
    <property type="match status" value="1"/>
</dbReference>
<organism evidence="11 12">
    <name type="scientific">Xylanibacter ruminicola</name>
    <name type="common">Prevotella ruminicola</name>
    <dbReference type="NCBI Taxonomy" id="839"/>
    <lineage>
        <taxon>Bacteria</taxon>
        <taxon>Pseudomonadati</taxon>
        <taxon>Bacteroidota</taxon>
        <taxon>Bacteroidia</taxon>
        <taxon>Bacteroidales</taxon>
        <taxon>Prevotellaceae</taxon>
        <taxon>Xylanibacter</taxon>
    </lineage>
</organism>
<dbReference type="AlphaFoldDB" id="A0A9D5NY13"/>
<keyword evidence="6 8" id="KW-0627">Porphyrin biosynthesis</keyword>
<keyword evidence="5 8" id="KW-0456">Lyase</keyword>
<evidence type="ECO:0000256" key="6">
    <source>
        <dbReference type="ARBA" id="ARBA00023244"/>
    </source>
</evidence>
<feature type="domain" description="Uroporphyrinogen decarboxylase (URO-D)" evidence="10">
    <location>
        <begin position="21"/>
        <end position="30"/>
    </location>
</feature>
<dbReference type="GO" id="GO:0005829">
    <property type="term" value="C:cytosol"/>
    <property type="evidence" value="ECO:0007669"/>
    <property type="project" value="TreeGrafter"/>
</dbReference>
<dbReference type="InterPro" id="IPR038071">
    <property type="entry name" value="UROD/MetE-like_sf"/>
</dbReference>
<evidence type="ECO:0000256" key="4">
    <source>
        <dbReference type="ARBA" id="ARBA00022793"/>
    </source>
</evidence>
<dbReference type="PANTHER" id="PTHR21091">
    <property type="entry name" value="METHYLTETRAHYDROFOLATE:HOMOCYSTEINE METHYLTRANSFERASE RELATED"/>
    <property type="match status" value="1"/>
</dbReference>
<dbReference type="PANTHER" id="PTHR21091:SF169">
    <property type="entry name" value="UROPORPHYRINOGEN DECARBOXYLASE"/>
    <property type="match status" value="1"/>
</dbReference>
<accession>A0A9D5NY13</accession>
<dbReference type="InterPro" id="IPR006361">
    <property type="entry name" value="Uroporphyrinogen_deCO2ase_HemE"/>
</dbReference>
<evidence type="ECO:0000256" key="9">
    <source>
        <dbReference type="RuleBase" id="RU004169"/>
    </source>
</evidence>
<comment type="catalytic activity">
    <reaction evidence="8">
        <text>uroporphyrinogen III + 4 H(+) = coproporphyrinogen III + 4 CO2</text>
        <dbReference type="Rhea" id="RHEA:19865"/>
        <dbReference type="ChEBI" id="CHEBI:15378"/>
        <dbReference type="ChEBI" id="CHEBI:16526"/>
        <dbReference type="ChEBI" id="CHEBI:57308"/>
        <dbReference type="ChEBI" id="CHEBI:57309"/>
        <dbReference type="EC" id="4.1.1.37"/>
    </reaction>
</comment>
<proteinExistence type="inferred from homology"/>
<sequence>MAQYSNPFLAVINHESACRPPVWMMRQAGRVLPRYRNLTKTHLFRTIMADAKLAAEVTLMPIDDMGMDAAILFSDILVIPEALGVKVEWTHEGPAFPHPLMAEEHPAAGLNFTPSHLDHVADTLDEIMRQKKVDTPVIGFCGGPLTCLCYMLGGRDKTLQFTEVVRYLYTHRQEALQLLEAITSASEAYVHLQAAHGIDAFQIFESFAGVISAELYAEMVLPFVRRITAAVRQHGLPVIFFPKGFGTGIQMLNQQDCDYVSIDWQTPLTTARQLVAPALGLQGNMDPRLLFASQPVIEQHLQQYLAFFREHPNYIFNLGHGVHKDTPLENVQFVTEWFRQAQK</sequence>
<dbReference type="EC" id="4.1.1.37" evidence="3 7"/>
<evidence type="ECO:0000313" key="11">
    <source>
        <dbReference type="EMBL" id="MBE6269708.1"/>
    </source>
</evidence>
<protein>
    <recommendedName>
        <fullName evidence="3 7">Uroporphyrinogen decarboxylase</fullName>
        <ecNumber evidence="3 7">4.1.1.37</ecNumber>
    </recommendedName>
</protein>
<comment type="similarity">
    <text evidence="2 9">Belongs to the uroporphyrinogen decarboxylase family.</text>
</comment>
<name>A0A9D5NY13_XYLRU</name>
<evidence type="ECO:0000313" key="12">
    <source>
        <dbReference type="Proteomes" id="UP000806522"/>
    </source>
</evidence>
<evidence type="ECO:0000256" key="8">
    <source>
        <dbReference type="RuleBase" id="RU000554"/>
    </source>
</evidence>
<evidence type="ECO:0000259" key="10">
    <source>
        <dbReference type="PROSITE" id="PS00906"/>
    </source>
</evidence>
<evidence type="ECO:0000256" key="1">
    <source>
        <dbReference type="ARBA" id="ARBA00004804"/>
    </source>
</evidence>
<dbReference type="Pfam" id="PF01208">
    <property type="entry name" value="URO-D"/>
    <property type="match status" value="1"/>
</dbReference>
<evidence type="ECO:0000256" key="3">
    <source>
        <dbReference type="ARBA" id="ARBA00012288"/>
    </source>
</evidence>